<accession>A0ABT2PRF7</accession>
<keyword evidence="2" id="KW-1185">Reference proteome</keyword>
<evidence type="ECO:0000313" key="2">
    <source>
        <dbReference type="Proteomes" id="UP001525968"/>
    </source>
</evidence>
<gene>
    <name evidence="1" type="ORF">N0K08_17520</name>
</gene>
<name>A0ABT2PRF7_9BURK</name>
<evidence type="ECO:0000313" key="1">
    <source>
        <dbReference type="EMBL" id="MCT9812446.1"/>
    </source>
</evidence>
<dbReference type="Proteomes" id="UP001525968">
    <property type="component" value="Unassembled WGS sequence"/>
</dbReference>
<comment type="caution">
    <text evidence="1">The sequence shown here is derived from an EMBL/GenBank/DDBJ whole genome shotgun (WGS) entry which is preliminary data.</text>
</comment>
<dbReference type="RefSeq" id="WP_261501693.1">
    <property type="nucleotide sequence ID" value="NZ_JAODYH010000008.1"/>
</dbReference>
<organism evidence="1 2">
    <name type="scientific">Acidovorax bellezanensis</name>
    <dbReference type="NCBI Taxonomy" id="2976702"/>
    <lineage>
        <taxon>Bacteria</taxon>
        <taxon>Pseudomonadati</taxon>
        <taxon>Pseudomonadota</taxon>
        <taxon>Betaproteobacteria</taxon>
        <taxon>Burkholderiales</taxon>
        <taxon>Comamonadaceae</taxon>
        <taxon>Acidovorax</taxon>
    </lineage>
</organism>
<proteinExistence type="predicted"/>
<protein>
    <submittedName>
        <fullName evidence="1">Uncharacterized protein</fullName>
    </submittedName>
</protein>
<reference evidence="1 2" key="1">
    <citation type="submission" date="2022-09" db="EMBL/GenBank/DDBJ databases">
        <title>Draft genome of isolate Be4.</title>
        <authorList>
            <person name="Sanchez-Castro I."/>
            <person name="Martinez-Rodriguez P."/>
            <person name="Descostes M."/>
            <person name="Merroun M."/>
        </authorList>
    </citation>
    <scope>NUCLEOTIDE SEQUENCE [LARGE SCALE GENOMIC DNA]</scope>
    <source>
        <strain evidence="1 2">Be4</strain>
    </source>
</reference>
<dbReference type="EMBL" id="JAODYH010000008">
    <property type="protein sequence ID" value="MCT9812446.1"/>
    <property type="molecule type" value="Genomic_DNA"/>
</dbReference>
<sequence length="86" mass="9721">MSTDHERLRQFVLAATKSQLASNQSLGILRIHINTIEDRLQELAPTSHEESKEVLSKIHRLTDEAFAELDVRMSEMLSVLEGYANG</sequence>